<dbReference type="EMBL" id="ML996098">
    <property type="protein sequence ID" value="KAF2741028.1"/>
    <property type="molecule type" value="Genomic_DNA"/>
</dbReference>
<dbReference type="Proteomes" id="UP000799444">
    <property type="component" value="Unassembled WGS sequence"/>
</dbReference>
<name>A0A9P4V953_9PLEO</name>
<protein>
    <submittedName>
        <fullName evidence="2">Uncharacterized protein</fullName>
    </submittedName>
</protein>
<evidence type="ECO:0000256" key="1">
    <source>
        <dbReference type="SAM" id="MobiDB-lite"/>
    </source>
</evidence>
<keyword evidence="3" id="KW-1185">Reference proteome</keyword>
<comment type="caution">
    <text evidence="2">The sequence shown here is derived from an EMBL/GenBank/DDBJ whole genome shotgun (WGS) entry which is preliminary data.</text>
</comment>
<organism evidence="2 3">
    <name type="scientific">Polyplosphaeria fusca</name>
    <dbReference type="NCBI Taxonomy" id="682080"/>
    <lineage>
        <taxon>Eukaryota</taxon>
        <taxon>Fungi</taxon>
        <taxon>Dikarya</taxon>
        <taxon>Ascomycota</taxon>
        <taxon>Pezizomycotina</taxon>
        <taxon>Dothideomycetes</taxon>
        <taxon>Pleosporomycetidae</taxon>
        <taxon>Pleosporales</taxon>
        <taxon>Tetraplosphaeriaceae</taxon>
        <taxon>Polyplosphaeria</taxon>
    </lineage>
</organism>
<gene>
    <name evidence="2" type="ORF">EJ04DRAFT_112527</name>
</gene>
<proteinExistence type="predicted"/>
<evidence type="ECO:0000313" key="2">
    <source>
        <dbReference type="EMBL" id="KAF2741028.1"/>
    </source>
</evidence>
<reference evidence="2" key="1">
    <citation type="journal article" date="2020" name="Stud. Mycol.">
        <title>101 Dothideomycetes genomes: a test case for predicting lifestyles and emergence of pathogens.</title>
        <authorList>
            <person name="Haridas S."/>
            <person name="Albert R."/>
            <person name="Binder M."/>
            <person name="Bloem J."/>
            <person name="Labutti K."/>
            <person name="Salamov A."/>
            <person name="Andreopoulos B."/>
            <person name="Baker S."/>
            <person name="Barry K."/>
            <person name="Bills G."/>
            <person name="Bluhm B."/>
            <person name="Cannon C."/>
            <person name="Castanera R."/>
            <person name="Culley D."/>
            <person name="Daum C."/>
            <person name="Ezra D."/>
            <person name="Gonzalez J."/>
            <person name="Henrissat B."/>
            <person name="Kuo A."/>
            <person name="Liang C."/>
            <person name="Lipzen A."/>
            <person name="Lutzoni F."/>
            <person name="Magnuson J."/>
            <person name="Mondo S."/>
            <person name="Nolan M."/>
            <person name="Ohm R."/>
            <person name="Pangilinan J."/>
            <person name="Park H.-J."/>
            <person name="Ramirez L."/>
            <person name="Alfaro M."/>
            <person name="Sun H."/>
            <person name="Tritt A."/>
            <person name="Yoshinaga Y."/>
            <person name="Zwiers L.-H."/>
            <person name="Turgeon B."/>
            <person name="Goodwin S."/>
            <person name="Spatafora J."/>
            <person name="Crous P."/>
            <person name="Grigoriev I."/>
        </authorList>
    </citation>
    <scope>NUCLEOTIDE SEQUENCE</scope>
    <source>
        <strain evidence="2">CBS 125425</strain>
    </source>
</reference>
<feature type="compositionally biased region" description="Low complexity" evidence="1">
    <location>
        <begin position="41"/>
        <end position="59"/>
    </location>
</feature>
<dbReference type="AlphaFoldDB" id="A0A9P4V953"/>
<sequence length="165" mass="17910">MNPARLRTRHRPCVWLPPLCAPRQSIITARASHWALGRWRAASPSLPSPSLRRASIRRPTPASEDDVTLGPFCWPLGPCNTPPRVGCAGYCTCSQGVLLATARAPQGPLNMTFTPPSTPRHDRSGAFNILACILPWSVNATPWQTPSPDLISTRIQGIQAFPTAV</sequence>
<evidence type="ECO:0000313" key="3">
    <source>
        <dbReference type="Proteomes" id="UP000799444"/>
    </source>
</evidence>
<accession>A0A9P4V953</accession>
<feature type="region of interest" description="Disordered" evidence="1">
    <location>
        <begin position="41"/>
        <end position="63"/>
    </location>
</feature>